<keyword evidence="3" id="KW-0964">Secreted</keyword>
<dbReference type="AlphaFoldDB" id="A0A9R1TSC0"/>
<accession>A0A9R1TSC0</accession>
<reference evidence="7" key="1">
    <citation type="submission" date="2025-08" db="UniProtKB">
        <authorList>
            <consortium name="RefSeq"/>
        </authorList>
    </citation>
    <scope>IDENTIFICATION</scope>
    <source>
        <strain evidence="7">USDA-PBARC FA_bdor</strain>
        <tissue evidence="7">Whole organism</tissue>
    </source>
</reference>
<dbReference type="InterPro" id="IPR022049">
    <property type="entry name" value="FAM69_kinase_dom"/>
</dbReference>
<dbReference type="KEGG" id="fas:105273412"/>
<keyword evidence="4" id="KW-0732">Signal</keyword>
<dbReference type="PANTHER" id="PTHR32073">
    <property type="entry name" value="GH11358P"/>
    <property type="match status" value="1"/>
</dbReference>
<evidence type="ECO:0000259" key="5">
    <source>
        <dbReference type="Pfam" id="PF12260"/>
    </source>
</evidence>
<comment type="similarity">
    <text evidence="2">Belongs to the DIPK family.</text>
</comment>
<protein>
    <submittedName>
        <fullName evidence="7">Deleted in autism protein 1 homolog</fullName>
    </submittedName>
</protein>
<dbReference type="PANTHER" id="PTHR32073:SF7">
    <property type="entry name" value="GH11358P"/>
    <property type="match status" value="1"/>
</dbReference>
<dbReference type="Proteomes" id="UP000694866">
    <property type="component" value="Unplaced"/>
</dbReference>
<evidence type="ECO:0000256" key="4">
    <source>
        <dbReference type="ARBA" id="ARBA00022729"/>
    </source>
</evidence>
<dbReference type="InterPro" id="IPR020519">
    <property type="entry name" value="DIPK2A/B"/>
</dbReference>
<evidence type="ECO:0000256" key="1">
    <source>
        <dbReference type="ARBA" id="ARBA00004613"/>
    </source>
</evidence>
<evidence type="ECO:0000256" key="2">
    <source>
        <dbReference type="ARBA" id="ARBA00006338"/>
    </source>
</evidence>
<dbReference type="GO" id="GO:0005576">
    <property type="term" value="C:extracellular region"/>
    <property type="evidence" value="ECO:0007669"/>
    <property type="project" value="UniProtKB-SubCell"/>
</dbReference>
<dbReference type="SUPFAM" id="SSF56112">
    <property type="entry name" value="Protein kinase-like (PK-like)"/>
    <property type="match status" value="1"/>
</dbReference>
<sequence>MTDYDKCPACFGSSACTLLEENIKIKPFDFHTTMSHILPSKNVFFGELNNKKIVVKKLAQYEELSAFDEMICKEGLNCCVHRKYNNEYAHSIDYFSRVLDDVSSDFISDDTSGLIICPNPRSTHFFDKLRKSSRYFNDINLWTLVRLNPEPIILEILRAGEGWPVPRYYGACGRIVIEEYVGLSLPAYYHAPWLLRAKIALGLLKAVQMLTFRDPNFSYYLTDMSPDNIAVNEEYKPIFIDLEHVIVVQRNDFSNDKPEYFGELHESADTIECKNCFVFSPIDICSHRISDHNYYTVCKHILSPESSTETISGGFLHDVPKDISSGYPDLKIMLAECSVPSGSQTRIEMAEKLIELLEKMPSD</sequence>
<dbReference type="RefSeq" id="XP_011314136.1">
    <property type="nucleotide sequence ID" value="XM_011315834.1"/>
</dbReference>
<gene>
    <name evidence="7" type="primary">LOC105273412</name>
</gene>
<name>A0A9R1TSC0_9HYME</name>
<evidence type="ECO:0000256" key="3">
    <source>
        <dbReference type="ARBA" id="ARBA00022525"/>
    </source>
</evidence>
<proteinExistence type="inferred from homology"/>
<organism evidence="6 7">
    <name type="scientific">Fopius arisanus</name>
    <dbReference type="NCBI Taxonomy" id="64838"/>
    <lineage>
        <taxon>Eukaryota</taxon>
        <taxon>Metazoa</taxon>
        <taxon>Ecdysozoa</taxon>
        <taxon>Arthropoda</taxon>
        <taxon>Hexapoda</taxon>
        <taxon>Insecta</taxon>
        <taxon>Pterygota</taxon>
        <taxon>Neoptera</taxon>
        <taxon>Endopterygota</taxon>
        <taxon>Hymenoptera</taxon>
        <taxon>Apocrita</taxon>
        <taxon>Ichneumonoidea</taxon>
        <taxon>Braconidae</taxon>
        <taxon>Opiinae</taxon>
        <taxon>Fopius</taxon>
    </lineage>
</organism>
<feature type="domain" description="FAM69 protein-kinase" evidence="5">
    <location>
        <begin position="141"/>
        <end position="338"/>
    </location>
</feature>
<keyword evidence="6" id="KW-1185">Reference proteome</keyword>
<comment type="subcellular location">
    <subcellularLocation>
        <location evidence="1">Secreted</location>
    </subcellularLocation>
</comment>
<dbReference type="GeneID" id="105273412"/>
<dbReference type="OrthoDB" id="10035316at2759"/>
<dbReference type="Pfam" id="PF12260">
    <property type="entry name" value="PIP49_C"/>
    <property type="match status" value="1"/>
</dbReference>
<dbReference type="InterPro" id="IPR011009">
    <property type="entry name" value="Kinase-like_dom_sf"/>
</dbReference>
<evidence type="ECO:0000313" key="6">
    <source>
        <dbReference type="Proteomes" id="UP000694866"/>
    </source>
</evidence>
<evidence type="ECO:0000313" key="7">
    <source>
        <dbReference type="RefSeq" id="XP_011314136.1"/>
    </source>
</evidence>